<gene>
    <name evidence="2" type="ORF">BCR33DRAFT_59751</name>
</gene>
<evidence type="ECO:0000313" key="3">
    <source>
        <dbReference type="Proteomes" id="UP000193642"/>
    </source>
</evidence>
<dbReference type="AlphaFoldDB" id="A0A1Y2CMB2"/>
<protein>
    <submittedName>
        <fullName evidence="2">Uncharacterized protein</fullName>
    </submittedName>
</protein>
<dbReference type="STRING" id="329046.A0A1Y2CMB2"/>
<proteinExistence type="predicted"/>
<comment type="caution">
    <text evidence="2">The sequence shown here is derived from an EMBL/GenBank/DDBJ whole genome shotgun (WGS) entry which is preliminary data.</text>
</comment>
<dbReference type="EMBL" id="MCGO01000012">
    <property type="protein sequence ID" value="ORY48159.1"/>
    <property type="molecule type" value="Genomic_DNA"/>
</dbReference>
<organism evidence="2 3">
    <name type="scientific">Rhizoclosmatium globosum</name>
    <dbReference type="NCBI Taxonomy" id="329046"/>
    <lineage>
        <taxon>Eukaryota</taxon>
        <taxon>Fungi</taxon>
        <taxon>Fungi incertae sedis</taxon>
        <taxon>Chytridiomycota</taxon>
        <taxon>Chytridiomycota incertae sedis</taxon>
        <taxon>Chytridiomycetes</taxon>
        <taxon>Chytridiales</taxon>
        <taxon>Chytriomycetaceae</taxon>
        <taxon>Rhizoclosmatium</taxon>
    </lineage>
</organism>
<dbReference type="Gene3D" id="1.20.1170.10">
    <property type="match status" value="1"/>
</dbReference>
<feature type="compositionally biased region" description="Polar residues" evidence="1">
    <location>
        <begin position="216"/>
        <end position="236"/>
    </location>
</feature>
<keyword evidence="3" id="KW-1185">Reference proteome</keyword>
<evidence type="ECO:0000313" key="2">
    <source>
        <dbReference type="EMBL" id="ORY48159.1"/>
    </source>
</evidence>
<dbReference type="Proteomes" id="UP000193642">
    <property type="component" value="Unassembled WGS sequence"/>
</dbReference>
<feature type="region of interest" description="Disordered" evidence="1">
    <location>
        <begin position="216"/>
        <end position="242"/>
    </location>
</feature>
<feature type="region of interest" description="Disordered" evidence="1">
    <location>
        <begin position="56"/>
        <end position="75"/>
    </location>
</feature>
<feature type="compositionally biased region" description="Low complexity" evidence="1">
    <location>
        <begin position="156"/>
        <end position="182"/>
    </location>
</feature>
<evidence type="ECO:0000256" key="1">
    <source>
        <dbReference type="SAM" id="MobiDB-lite"/>
    </source>
</evidence>
<name>A0A1Y2CMB2_9FUNG</name>
<accession>A0A1Y2CMB2</accession>
<sequence length="339" mass="36453">MEKILEENTRMKQEIEVLEMIKSQNDALKDHMHQIASKSDEQRVQLANLTKENMDLKSKLSPQDSAAAAAENPMDPIIKGFEATITELRSENQKLEESLKKAREDLSAEKKKAAAEIEAAKASATATSPTTATTTTAAAAATASAGLAIKSWWGTTTSKPATPTPAPAAANAANSSTTALPSVPSTEVSKLEEKLKAANAEIEKLKTQVSTLEAISTASPSSNTNLSQESAHTSAQVDELKKKHTDEIAALQAEIESLKTQLQQAQTGSKDQNSTIQKSLQDTKDALEKANGDLKVLTQKFDESQLQAQRAKDLESQLSKLNSDLDQTKKLLEASKGNW</sequence>
<reference evidence="2 3" key="1">
    <citation type="submission" date="2016-07" db="EMBL/GenBank/DDBJ databases">
        <title>Pervasive Adenine N6-methylation of Active Genes in Fungi.</title>
        <authorList>
            <consortium name="DOE Joint Genome Institute"/>
            <person name="Mondo S.J."/>
            <person name="Dannebaum R.O."/>
            <person name="Kuo R.C."/>
            <person name="Labutti K."/>
            <person name="Haridas S."/>
            <person name="Kuo A."/>
            <person name="Salamov A."/>
            <person name="Ahrendt S.R."/>
            <person name="Lipzen A."/>
            <person name="Sullivan W."/>
            <person name="Andreopoulos W.B."/>
            <person name="Clum A."/>
            <person name="Lindquist E."/>
            <person name="Daum C."/>
            <person name="Ramamoorthy G.K."/>
            <person name="Gryganskyi A."/>
            <person name="Culley D."/>
            <person name="Magnuson J.K."/>
            <person name="James T.Y."/>
            <person name="O'Malley M.A."/>
            <person name="Stajich J.E."/>
            <person name="Spatafora J.W."/>
            <person name="Visel A."/>
            <person name="Grigoriev I.V."/>
        </authorList>
    </citation>
    <scope>NUCLEOTIDE SEQUENCE [LARGE SCALE GENOMIC DNA]</scope>
    <source>
        <strain evidence="2 3">JEL800</strain>
    </source>
</reference>
<dbReference type="OrthoDB" id="5583482at2759"/>
<feature type="region of interest" description="Disordered" evidence="1">
    <location>
        <begin position="156"/>
        <end position="185"/>
    </location>
</feature>